<sequence length="143" mass="14457">MRITIVGTNTGGLSLQYAPDDATTLEPEITAEPNDTEGTLCLLDVTDPTGETLGVLTVTSAAGTTSGKTKITVSPALTSGNSYKYYTAETVSMPSLNSTVSAYTAWDGTAEITATTGDGIVIAEVDGSGKVKKAGTATVTAKA</sequence>
<evidence type="ECO:0000313" key="3">
    <source>
        <dbReference type="Proteomes" id="UP000515909"/>
    </source>
</evidence>
<gene>
    <name evidence="2" type="ORF">HCR03_06160</name>
</gene>
<evidence type="ECO:0000313" key="2">
    <source>
        <dbReference type="EMBL" id="QNK42539.1"/>
    </source>
</evidence>
<dbReference type="AlphaFoldDB" id="A0A7G8TFZ8"/>
<dbReference type="Pfam" id="PF18316">
    <property type="entry name" value="S-l_SbsC_C"/>
    <property type="match status" value="1"/>
</dbReference>
<accession>A0A7G8TFZ8</accession>
<evidence type="ECO:0000259" key="1">
    <source>
        <dbReference type="Pfam" id="PF18316"/>
    </source>
</evidence>
<name>A0A7G8TFZ8_9FIRM</name>
<dbReference type="EMBL" id="CP060286">
    <property type="protein sequence ID" value="QNK42539.1"/>
    <property type="molecule type" value="Genomic_DNA"/>
</dbReference>
<protein>
    <recommendedName>
        <fullName evidence="1">S-layer protein SbsC C-terminal domain-containing protein</fullName>
    </recommendedName>
</protein>
<proteinExistence type="predicted"/>
<feature type="domain" description="S-layer protein SbsC C-terminal" evidence="1">
    <location>
        <begin position="62"/>
        <end position="141"/>
    </location>
</feature>
<dbReference type="InterPro" id="IPR040751">
    <property type="entry name" value="SbsC_C"/>
</dbReference>
<organism evidence="2 3">
    <name type="scientific">Caproicibacter fermentans</name>
    <dbReference type="NCBI Taxonomy" id="2576756"/>
    <lineage>
        <taxon>Bacteria</taxon>
        <taxon>Bacillati</taxon>
        <taxon>Bacillota</taxon>
        <taxon>Clostridia</taxon>
        <taxon>Eubacteriales</taxon>
        <taxon>Acutalibacteraceae</taxon>
        <taxon>Caproicibacter</taxon>
    </lineage>
</organism>
<reference evidence="2 3" key="1">
    <citation type="submission" date="2020-08" db="EMBL/GenBank/DDBJ databases">
        <title>The isolate Caproiciproducens sp. 7D4C2 produces n-caproate at mildly acidic conditions from hexoses: genome and rBOX comparison with related strains and chain-elongating bacteria.</title>
        <authorList>
            <person name="Esquivel-Elizondo S."/>
            <person name="Bagci C."/>
            <person name="Temovska M."/>
            <person name="Jeon B.S."/>
            <person name="Bessarab I."/>
            <person name="Williams R.B.H."/>
            <person name="Huson D.H."/>
            <person name="Angenent L.T."/>
        </authorList>
    </citation>
    <scope>NUCLEOTIDE SEQUENCE [LARGE SCALE GENOMIC DNA]</scope>
    <source>
        <strain evidence="2 3">7D4C2</strain>
    </source>
</reference>
<dbReference type="KEGG" id="cfem:HCR03_06160"/>
<dbReference type="Proteomes" id="UP000515909">
    <property type="component" value="Chromosome"/>
</dbReference>